<dbReference type="EC" id="4.6.1.19" evidence="2"/>
<dbReference type="OrthoDB" id="435754at2759"/>
<dbReference type="Proteomes" id="UP000187429">
    <property type="component" value="Unassembled WGS sequence"/>
</dbReference>
<feature type="active site" evidence="4">
    <location>
        <position position="154"/>
    </location>
</feature>
<dbReference type="InterPro" id="IPR001568">
    <property type="entry name" value="RNase_T2-like"/>
</dbReference>
<dbReference type="InterPro" id="IPR018188">
    <property type="entry name" value="RNase_T2_His_AS_1"/>
</dbReference>
<sequence length="275" mass="31895">MLLKKYFLFLTVTSVTSYNFNFNFNNILENGQKAILNLKNNFLSNDLNCPRDLLSCKSTSADPCCSPKLGVVVLALQWDLKFGPKNEFTIHGLWPNNCDGSFGPRDGCDKTRSVERIADTVFSYDRQVYDQMKKYWPSNRGDDDYFWTHEWNKHGTCVTTLNPKCYGENSFKKGQDIVEYFNTTLALRNKFNLFDALARHNIFPNTPKTPNSLYTLQQFKQAIKAEFGHEPNVRCIGNRLMEIFLYFNVKNKDEYVMIPAAGKDTCRKIRYSVRN</sequence>
<evidence type="ECO:0000256" key="4">
    <source>
        <dbReference type="PIRSR" id="PIRSR633697-1"/>
    </source>
</evidence>
<gene>
    <name evidence="7" type="ORF">AYI69_g4589</name>
</gene>
<dbReference type="PROSITE" id="PS00531">
    <property type="entry name" value="RNASE_T2_2"/>
    <property type="match status" value="1"/>
</dbReference>
<dbReference type="Pfam" id="PF00445">
    <property type="entry name" value="Ribonuclease_T2"/>
    <property type="match status" value="1"/>
</dbReference>
<reference evidence="8" key="1">
    <citation type="submission" date="2017-01" db="EMBL/GenBank/DDBJ databases">
        <authorList>
            <person name="Wang Y."/>
            <person name="White M."/>
            <person name="Kvist S."/>
            <person name="Moncalvo J.-M."/>
        </authorList>
    </citation>
    <scope>NUCLEOTIDE SEQUENCE [LARGE SCALE GENOMIC DNA]</scope>
    <source>
        <strain evidence="8">ID-206-W2</strain>
    </source>
</reference>
<dbReference type="InterPro" id="IPR033130">
    <property type="entry name" value="RNase_T2_His_AS_2"/>
</dbReference>
<feature type="chain" id="PRO_5013000612" description="ribonuclease T2" evidence="6">
    <location>
        <begin position="18"/>
        <end position="275"/>
    </location>
</feature>
<evidence type="ECO:0000256" key="1">
    <source>
        <dbReference type="ARBA" id="ARBA00007469"/>
    </source>
</evidence>
<comment type="similarity">
    <text evidence="1 5">Belongs to the RNase T2 family.</text>
</comment>
<dbReference type="InterPro" id="IPR033697">
    <property type="entry name" value="Ribonuclease_T2_eukaryotic"/>
</dbReference>
<accession>A0A1R1YCC1</accession>
<keyword evidence="3" id="KW-1015">Disulfide bond</keyword>
<evidence type="ECO:0000313" key="7">
    <source>
        <dbReference type="EMBL" id="OMJ24553.1"/>
    </source>
</evidence>
<evidence type="ECO:0000313" key="8">
    <source>
        <dbReference type="Proteomes" id="UP000187429"/>
    </source>
</evidence>
<evidence type="ECO:0000256" key="2">
    <source>
        <dbReference type="ARBA" id="ARBA00012571"/>
    </source>
</evidence>
<feature type="active site" evidence="4">
    <location>
        <position position="91"/>
    </location>
</feature>
<protein>
    <recommendedName>
        <fullName evidence="2">ribonuclease T2</fullName>
        <ecNumber evidence="2">4.6.1.19</ecNumber>
    </recommendedName>
</protein>
<dbReference type="CDD" id="cd01061">
    <property type="entry name" value="RNase_T2_euk"/>
    <property type="match status" value="1"/>
</dbReference>
<organism evidence="7 8">
    <name type="scientific">Smittium culicis</name>
    <dbReference type="NCBI Taxonomy" id="133412"/>
    <lineage>
        <taxon>Eukaryota</taxon>
        <taxon>Fungi</taxon>
        <taxon>Fungi incertae sedis</taxon>
        <taxon>Zoopagomycota</taxon>
        <taxon>Kickxellomycotina</taxon>
        <taxon>Harpellomycetes</taxon>
        <taxon>Harpellales</taxon>
        <taxon>Legeriomycetaceae</taxon>
        <taxon>Smittium</taxon>
    </lineage>
</organism>
<dbReference type="EMBL" id="LSSM01001808">
    <property type="protein sequence ID" value="OMJ24553.1"/>
    <property type="molecule type" value="Genomic_DNA"/>
</dbReference>
<dbReference type="PANTHER" id="PTHR11240">
    <property type="entry name" value="RIBONUCLEASE T2"/>
    <property type="match status" value="1"/>
</dbReference>
<evidence type="ECO:0000256" key="5">
    <source>
        <dbReference type="RuleBase" id="RU004328"/>
    </source>
</evidence>
<feature type="signal peptide" evidence="6">
    <location>
        <begin position="1"/>
        <end position="17"/>
    </location>
</feature>
<feature type="active site" evidence="4">
    <location>
        <position position="150"/>
    </location>
</feature>
<dbReference type="InterPro" id="IPR036430">
    <property type="entry name" value="RNase_T2-like_sf"/>
</dbReference>
<evidence type="ECO:0000256" key="6">
    <source>
        <dbReference type="SAM" id="SignalP"/>
    </source>
</evidence>
<comment type="caution">
    <text evidence="7">The sequence shown here is derived from an EMBL/GenBank/DDBJ whole genome shotgun (WGS) entry which is preliminary data.</text>
</comment>
<evidence type="ECO:0000256" key="3">
    <source>
        <dbReference type="ARBA" id="ARBA00023157"/>
    </source>
</evidence>
<dbReference type="GO" id="GO:0003723">
    <property type="term" value="F:RNA binding"/>
    <property type="evidence" value="ECO:0007669"/>
    <property type="project" value="InterPro"/>
</dbReference>
<dbReference type="SUPFAM" id="SSF55895">
    <property type="entry name" value="Ribonuclease Rh-like"/>
    <property type="match status" value="1"/>
</dbReference>
<dbReference type="GO" id="GO:0006401">
    <property type="term" value="P:RNA catabolic process"/>
    <property type="evidence" value="ECO:0007669"/>
    <property type="project" value="TreeGrafter"/>
</dbReference>
<proteinExistence type="inferred from homology"/>
<dbReference type="AlphaFoldDB" id="A0A1R1YCC1"/>
<dbReference type="GO" id="GO:0033897">
    <property type="term" value="F:ribonuclease T2 activity"/>
    <property type="evidence" value="ECO:0007669"/>
    <property type="project" value="UniProtKB-EC"/>
</dbReference>
<keyword evidence="6" id="KW-0732">Signal</keyword>
<dbReference type="PANTHER" id="PTHR11240:SF22">
    <property type="entry name" value="RIBONUCLEASE T2"/>
    <property type="match status" value="1"/>
</dbReference>
<dbReference type="GO" id="GO:0005576">
    <property type="term" value="C:extracellular region"/>
    <property type="evidence" value="ECO:0007669"/>
    <property type="project" value="TreeGrafter"/>
</dbReference>
<name>A0A1R1YCC1_9FUNG</name>
<dbReference type="PROSITE" id="PS00530">
    <property type="entry name" value="RNASE_T2_1"/>
    <property type="match status" value="1"/>
</dbReference>
<dbReference type="Gene3D" id="3.90.730.10">
    <property type="entry name" value="Ribonuclease T2-like"/>
    <property type="match status" value="1"/>
</dbReference>
<keyword evidence="8" id="KW-1185">Reference proteome</keyword>